<evidence type="ECO:0000313" key="3">
    <source>
        <dbReference type="EMBL" id="KAF6166008.1"/>
    </source>
</evidence>
<dbReference type="SUPFAM" id="SSF54928">
    <property type="entry name" value="RNA-binding domain, RBD"/>
    <property type="match status" value="1"/>
</dbReference>
<accession>A0A7J7NGK6</accession>
<dbReference type="InterPro" id="IPR012677">
    <property type="entry name" value="Nucleotide-bd_a/b_plait_sf"/>
</dbReference>
<gene>
    <name evidence="3" type="ORF">GIB67_012905</name>
</gene>
<proteinExistence type="predicted"/>
<evidence type="ECO:0000313" key="4">
    <source>
        <dbReference type="Proteomes" id="UP000541444"/>
    </source>
</evidence>
<dbReference type="GO" id="GO:0003723">
    <property type="term" value="F:RNA binding"/>
    <property type="evidence" value="ECO:0007669"/>
    <property type="project" value="UniProtKB-UniRule"/>
</dbReference>
<sequence length="223" mass="25559">MFRSKCAKFRFALQERLQEKLFNNKIEAKDMSYTDFEEKVKRTVYFDNLSPQVTPSVIKTALAQFGHVMEILFIPNYMGRKSIPTCALVEMENAKQAKSVVVEVTKLPFMMSGMPRPVRARAAEVQMFADRPQKPGFEVKCQWLDPKDPDFHVAKKLTVGSKRHVAEAAFALKYQLDKEEALSNAQADTLKSNHKKFELFDNLMYDGSHGRLALRYNVNILGD</sequence>
<dbReference type="PROSITE" id="PS50102">
    <property type="entry name" value="RRM"/>
    <property type="match status" value="1"/>
</dbReference>
<dbReference type="AlphaFoldDB" id="A0A7J7NGK6"/>
<reference evidence="3 4" key="1">
    <citation type="journal article" date="2020" name="IScience">
        <title>Genome Sequencing of the Endangered Kingdonia uniflora (Circaeasteraceae, Ranunculales) Reveals Potential Mechanisms of Evolutionary Specialization.</title>
        <authorList>
            <person name="Sun Y."/>
            <person name="Deng T."/>
            <person name="Zhang A."/>
            <person name="Moore M.J."/>
            <person name="Landis J.B."/>
            <person name="Lin N."/>
            <person name="Zhang H."/>
            <person name="Zhang X."/>
            <person name="Huang J."/>
            <person name="Zhang X."/>
            <person name="Sun H."/>
            <person name="Wang H."/>
        </authorList>
    </citation>
    <scope>NUCLEOTIDE SEQUENCE [LARGE SCALE GENOMIC DNA]</scope>
    <source>
        <strain evidence="3">TB1705</strain>
        <tissue evidence="3">Leaf</tissue>
    </source>
</reference>
<keyword evidence="1" id="KW-0694">RNA-binding</keyword>
<evidence type="ECO:0000259" key="2">
    <source>
        <dbReference type="PROSITE" id="PS50102"/>
    </source>
</evidence>
<keyword evidence="4" id="KW-1185">Reference proteome</keyword>
<dbReference type="PANTHER" id="PTHR36309">
    <property type="entry name" value="RNA-BINDING (RRM/RBD/RNP MOTIFS) FAMILY PROTEIN"/>
    <property type="match status" value="1"/>
</dbReference>
<dbReference type="InterPro" id="IPR035979">
    <property type="entry name" value="RBD_domain_sf"/>
</dbReference>
<dbReference type="Proteomes" id="UP000541444">
    <property type="component" value="Unassembled WGS sequence"/>
</dbReference>
<organism evidence="3 4">
    <name type="scientific">Kingdonia uniflora</name>
    <dbReference type="NCBI Taxonomy" id="39325"/>
    <lineage>
        <taxon>Eukaryota</taxon>
        <taxon>Viridiplantae</taxon>
        <taxon>Streptophyta</taxon>
        <taxon>Embryophyta</taxon>
        <taxon>Tracheophyta</taxon>
        <taxon>Spermatophyta</taxon>
        <taxon>Magnoliopsida</taxon>
        <taxon>Ranunculales</taxon>
        <taxon>Circaeasteraceae</taxon>
        <taxon>Kingdonia</taxon>
    </lineage>
</organism>
<dbReference type="InterPro" id="IPR053316">
    <property type="entry name" value="Epigenetic_reg_gene_expr"/>
</dbReference>
<dbReference type="Gene3D" id="3.30.70.330">
    <property type="match status" value="1"/>
</dbReference>
<dbReference type="InterPro" id="IPR000504">
    <property type="entry name" value="RRM_dom"/>
</dbReference>
<evidence type="ECO:0000256" key="1">
    <source>
        <dbReference type="PROSITE-ProRule" id="PRU00176"/>
    </source>
</evidence>
<dbReference type="PANTHER" id="PTHR36309:SF1">
    <property type="entry name" value="RNA-BINDING (RRM_RBD_RNP MOTIFS) FAMILY PROTEIN"/>
    <property type="match status" value="1"/>
</dbReference>
<name>A0A7J7NGK6_9MAGN</name>
<dbReference type="SMART" id="SM00360">
    <property type="entry name" value="RRM"/>
    <property type="match status" value="1"/>
</dbReference>
<dbReference type="EMBL" id="JACGCM010000816">
    <property type="protein sequence ID" value="KAF6166008.1"/>
    <property type="molecule type" value="Genomic_DNA"/>
</dbReference>
<dbReference type="OrthoDB" id="1913496at2759"/>
<dbReference type="CDD" id="cd00590">
    <property type="entry name" value="RRM_SF"/>
    <property type="match status" value="1"/>
</dbReference>
<comment type="caution">
    <text evidence="3">The sequence shown here is derived from an EMBL/GenBank/DDBJ whole genome shotgun (WGS) entry which is preliminary data.</text>
</comment>
<protein>
    <recommendedName>
        <fullName evidence="2">RRM domain-containing protein</fullName>
    </recommendedName>
</protein>
<feature type="domain" description="RRM" evidence="2">
    <location>
        <begin position="42"/>
        <end position="125"/>
    </location>
</feature>
<dbReference type="Pfam" id="PF00076">
    <property type="entry name" value="RRM_1"/>
    <property type="match status" value="1"/>
</dbReference>